<protein>
    <submittedName>
        <fullName evidence="2">DUF2059 domain-containing protein</fullName>
    </submittedName>
</protein>
<proteinExistence type="predicted"/>
<feature type="domain" description="DUF2059" evidence="1">
    <location>
        <begin position="86"/>
        <end position="145"/>
    </location>
</feature>
<reference evidence="2" key="1">
    <citation type="journal article" date="2010" name="Int. J. Syst. Evol. Microbiol.">
        <title>Porticoccus litoralis gen. nov., sp. nov., a gammaproteobacterium isolated from the Yellow Sea.</title>
        <authorList>
            <person name="Oh H.M."/>
            <person name="Kim H."/>
            <person name="Kim K.M."/>
            <person name="Min G.S."/>
            <person name="Cho J.C."/>
        </authorList>
    </citation>
    <scope>NUCLEOTIDE SEQUENCE</scope>
    <source>
        <strain evidence="2">DSM 25064</strain>
    </source>
</reference>
<dbReference type="RefSeq" id="WP_305171127.1">
    <property type="nucleotide sequence ID" value="NZ_JAUUUU010000007.1"/>
</dbReference>
<gene>
    <name evidence="2" type="ORF">Q8A57_10825</name>
</gene>
<dbReference type="EMBL" id="JAUUUU010000007">
    <property type="protein sequence ID" value="MDP1521463.1"/>
    <property type="molecule type" value="Genomic_DNA"/>
</dbReference>
<dbReference type="Pfam" id="PF09832">
    <property type="entry name" value="DUF2059"/>
    <property type="match status" value="1"/>
</dbReference>
<keyword evidence="3" id="KW-1185">Reference proteome</keyword>
<evidence type="ECO:0000313" key="3">
    <source>
        <dbReference type="Proteomes" id="UP001178354"/>
    </source>
</evidence>
<evidence type="ECO:0000259" key="1">
    <source>
        <dbReference type="Pfam" id="PF09832"/>
    </source>
</evidence>
<sequence>MKNILFVSVFLLSVNTFGGELTPLQLATKLIEQLNVDVQSEVMAKNMRDIQARQIAQLNLPAEAMPAVNEYLDKQLSLLFSVLKSDQMRVDYAKAYMNVYSHQELEDIVAFYDSPAGKKMLEKTPELNTAILKVAEGYVMRIQPEVLKLQEELKVKLSAYQ</sequence>
<accession>A0AAW8B524</accession>
<name>A0AAW8B524_9GAMM</name>
<comment type="caution">
    <text evidence="2">The sequence shown here is derived from an EMBL/GenBank/DDBJ whole genome shotgun (WGS) entry which is preliminary data.</text>
</comment>
<reference evidence="2" key="2">
    <citation type="submission" date="2023-08" db="EMBL/GenBank/DDBJ databases">
        <authorList>
            <person name="Luo J."/>
        </authorList>
    </citation>
    <scope>NUCLEOTIDE SEQUENCE</scope>
    <source>
        <strain evidence="2">DSM 25064</strain>
    </source>
</reference>
<dbReference type="AlphaFoldDB" id="A0AAW8B524"/>
<organism evidence="2 3">
    <name type="scientific">Porticoccus litoralis</name>
    <dbReference type="NCBI Taxonomy" id="434086"/>
    <lineage>
        <taxon>Bacteria</taxon>
        <taxon>Pseudomonadati</taxon>
        <taxon>Pseudomonadota</taxon>
        <taxon>Gammaproteobacteria</taxon>
        <taxon>Cellvibrionales</taxon>
        <taxon>Porticoccaceae</taxon>
        <taxon>Porticoccus</taxon>
    </lineage>
</organism>
<evidence type="ECO:0000313" key="2">
    <source>
        <dbReference type="EMBL" id="MDP1521463.1"/>
    </source>
</evidence>
<dbReference type="Proteomes" id="UP001178354">
    <property type="component" value="Unassembled WGS sequence"/>
</dbReference>
<dbReference type="InterPro" id="IPR018637">
    <property type="entry name" value="DUF2059"/>
</dbReference>